<dbReference type="EMBL" id="CP009507">
    <property type="protein sequence ID" value="AKB31839.1"/>
    <property type="molecule type" value="Genomic_DNA"/>
</dbReference>
<dbReference type="PATRIC" id="fig|1434119.4.peg.1457"/>
<organism evidence="1 2">
    <name type="scientific">Methanosarcina siciliae HI350</name>
    <dbReference type="NCBI Taxonomy" id="1434119"/>
    <lineage>
        <taxon>Archaea</taxon>
        <taxon>Methanobacteriati</taxon>
        <taxon>Methanobacteriota</taxon>
        <taxon>Stenosarchaea group</taxon>
        <taxon>Methanomicrobia</taxon>
        <taxon>Methanosarcinales</taxon>
        <taxon>Methanosarcinaceae</taxon>
        <taxon>Methanosarcina</taxon>
    </lineage>
</organism>
<evidence type="ECO:0000313" key="2">
    <source>
        <dbReference type="Proteomes" id="UP000033092"/>
    </source>
</evidence>
<accession>A0A0E3PC01</accession>
<gene>
    <name evidence="1" type="ORF">MSSIH_1149</name>
</gene>
<dbReference type="AlphaFoldDB" id="A0A0E3PC01"/>
<protein>
    <submittedName>
        <fullName evidence="1">Uncharacterized protein</fullName>
    </submittedName>
</protein>
<sequence>MDSDLERKINLFSVWKTCTEMVCTPIPSPGLSLDGKCGMHKCIISECFISNVFNHNRKFLSATEYFHL</sequence>
<dbReference type="KEGG" id="msz:MSSIH_1149"/>
<dbReference type="Proteomes" id="UP000033092">
    <property type="component" value="Chromosome"/>
</dbReference>
<name>A0A0E3PC01_9EURY</name>
<evidence type="ECO:0000313" key="1">
    <source>
        <dbReference type="EMBL" id="AKB31839.1"/>
    </source>
</evidence>
<proteinExistence type="predicted"/>
<reference evidence="1 2" key="1">
    <citation type="submission" date="2014-07" db="EMBL/GenBank/DDBJ databases">
        <title>Methanogenic archaea and the global carbon cycle.</title>
        <authorList>
            <person name="Henriksen J.R."/>
            <person name="Luke J."/>
            <person name="Reinhart S."/>
            <person name="Benedict M.N."/>
            <person name="Youngblut N.D."/>
            <person name="Metcalf M.E."/>
            <person name="Whitaker R.J."/>
            <person name="Metcalf W.W."/>
        </authorList>
    </citation>
    <scope>NUCLEOTIDE SEQUENCE [LARGE SCALE GENOMIC DNA]</scope>
    <source>
        <strain evidence="1 2">HI350</strain>
    </source>
</reference>
<dbReference type="HOGENOM" id="CLU_2784160_0_0_2"/>